<proteinExistence type="predicted"/>
<evidence type="ECO:0000313" key="2">
    <source>
        <dbReference type="EMBL" id="KAJ3485480.1"/>
    </source>
</evidence>
<gene>
    <name evidence="2" type="ORF">NLI96_g4928</name>
</gene>
<feature type="compositionally biased region" description="Low complexity" evidence="1">
    <location>
        <begin position="131"/>
        <end position="142"/>
    </location>
</feature>
<dbReference type="AlphaFoldDB" id="A0AAD5V5W4"/>
<feature type="region of interest" description="Disordered" evidence="1">
    <location>
        <begin position="1"/>
        <end position="142"/>
    </location>
</feature>
<sequence length="225" mass="22262">MGPGQPNLGQGSGAPPEQPRNVPPSQETQVPAGGCANEPAPHGTREGGNQPPVDRVVDHDNRCDPADLNAESGNAGNACGGGVENNAPTIQNHSVDSNVGGRGGYSRSGDSYARRSGARDRGGLARRAGRARTGTSGNVSGGAVVNNGQEVINAAGANTGGMGGQTASGHAIGCQAQTGNSGEASGGRIMNTGARSISNQSRANVGGVGGQTYSGVAHVRFRATE</sequence>
<dbReference type="EMBL" id="JANAWD010000152">
    <property type="protein sequence ID" value="KAJ3485480.1"/>
    <property type="molecule type" value="Genomic_DNA"/>
</dbReference>
<feature type="compositionally biased region" description="Polar residues" evidence="1">
    <location>
        <begin position="86"/>
        <end position="97"/>
    </location>
</feature>
<evidence type="ECO:0000256" key="1">
    <source>
        <dbReference type="SAM" id="MobiDB-lite"/>
    </source>
</evidence>
<name>A0AAD5V5W4_9APHY</name>
<protein>
    <submittedName>
        <fullName evidence="2">Uncharacterized protein</fullName>
    </submittedName>
</protein>
<comment type="caution">
    <text evidence="2">The sequence shown here is derived from an EMBL/GenBank/DDBJ whole genome shotgun (WGS) entry which is preliminary data.</text>
</comment>
<feature type="compositionally biased region" description="Basic and acidic residues" evidence="1">
    <location>
        <begin position="55"/>
        <end position="65"/>
    </location>
</feature>
<dbReference type="Proteomes" id="UP001212997">
    <property type="component" value="Unassembled WGS sequence"/>
</dbReference>
<reference evidence="2" key="1">
    <citation type="submission" date="2022-07" db="EMBL/GenBank/DDBJ databases">
        <title>Genome Sequence of Physisporinus lineatus.</title>
        <authorList>
            <person name="Buettner E."/>
        </authorList>
    </citation>
    <scope>NUCLEOTIDE SEQUENCE</scope>
    <source>
        <strain evidence="2">VT162</strain>
    </source>
</reference>
<organism evidence="2 3">
    <name type="scientific">Meripilus lineatus</name>
    <dbReference type="NCBI Taxonomy" id="2056292"/>
    <lineage>
        <taxon>Eukaryota</taxon>
        <taxon>Fungi</taxon>
        <taxon>Dikarya</taxon>
        <taxon>Basidiomycota</taxon>
        <taxon>Agaricomycotina</taxon>
        <taxon>Agaricomycetes</taxon>
        <taxon>Polyporales</taxon>
        <taxon>Meripilaceae</taxon>
        <taxon>Meripilus</taxon>
    </lineage>
</organism>
<evidence type="ECO:0000313" key="3">
    <source>
        <dbReference type="Proteomes" id="UP001212997"/>
    </source>
</evidence>
<keyword evidence="3" id="KW-1185">Reference proteome</keyword>
<accession>A0AAD5V5W4</accession>